<dbReference type="Pfam" id="PF01263">
    <property type="entry name" value="Aldose_epim"/>
    <property type="match status" value="1"/>
</dbReference>
<evidence type="ECO:0000313" key="2">
    <source>
        <dbReference type="EMBL" id="RDK12097.1"/>
    </source>
</evidence>
<dbReference type="CDD" id="cd09025">
    <property type="entry name" value="Aldose_epim_Slr1438"/>
    <property type="match status" value="1"/>
</dbReference>
<comment type="caution">
    <text evidence="2">The sequence shown here is derived from an EMBL/GenBank/DDBJ whole genome shotgun (WGS) entry which is preliminary data.</text>
</comment>
<dbReference type="InterPro" id="IPR014718">
    <property type="entry name" value="GH-type_carb-bd"/>
</dbReference>
<dbReference type="PANTHER" id="PTHR11122">
    <property type="entry name" value="APOSPORY-ASSOCIATED PROTEIN C-RELATED"/>
    <property type="match status" value="1"/>
</dbReference>
<dbReference type="Proteomes" id="UP000255165">
    <property type="component" value="Unassembled WGS sequence"/>
</dbReference>
<evidence type="ECO:0000256" key="1">
    <source>
        <dbReference type="SAM" id="MobiDB-lite"/>
    </source>
</evidence>
<dbReference type="GO" id="GO:0005975">
    <property type="term" value="P:carbohydrate metabolic process"/>
    <property type="evidence" value="ECO:0007669"/>
    <property type="project" value="InterPro"/>
</dbReference>
<dbReference type="GO" id="GO:0030246">
    <property type="term" value="F:carbohydrate binding"/>
    <property type="evidence" value="ECO:0007669"/>
    <property type="project" value="InterPro"/>
</dbReference>
<feature type="region of interest" description="Disordered" evidence="1">
    <location>
        <begin position="186"/>
        <end position="209"/>
    </location>
</feature>
<dbReference type="PANTHER" id="PTHR11122:SF13">
    <property type="entry name" value="GLUCOSE-6-PHOSPHATE 1-EPIMERASE"/>
    <property type="match status" value="1"/>
</dbReference>
<dbReference type="RefSeq" id="WP_115012746.1">
    <property type="nucleotide sequence ID" value="NZ_QKWJ01000001.1"/>
</dbReference>
<dbReference type="Gene3D" id="2.70.98.10">
    <property type="match status" value="1"/>
</dbReference>
<dbReference type="SUPFAM" id="SSF74650">
    <property type="entry name" value="Galactose mutarotase-like"/>
    <property type="match status" value="1"/>
</dbReference>
<name>A0A370P2M9_9BURK</name>
<protein>
    <submittedName>
        <fullName evidence="2">Aldose epimerase</fullName>
    </submittedName>
</protein>
<dbReference type="InterPro" id="IPR008183">
    <property type="entry name" value="Aldose_1/G6P_1-epimerase"/>
</dbReference>
<proteinExistence type="predicted"/>
<organism evidence="2 3">
    <name type="scientific">Cupriavidus lacunae</name>
    <dbReference type="NCBI Taxonomy" id="2666307"/>
    <lineage>
        <taxon>Bacteria</taxon>
        <taxon>Pseudomonadati</taxon>
        <taxon>Pseudomonadota</taxon>
        <taxon>Betaproteobacteria</taxon>
        <taxon>Burkholderiales</taxon>
        <taxon>Burkholderiaceae</taxon>
        <taxon>Cupriavidus</taxon>
    </lineage>
</organism>
<dbReference type="GO" id="GO:0016853">
    <property type="term" value="F:isomerase activity"/>
    <property type="evidence" value="ECO:0007669"/>
    <property type="project" value="InterPro"/>
</dbReference>
<dbReference type="EMBL" id="QKWJ01000001">
    <property type="protein sequence ID" value="RDK12097.1"/>
    <property type="molecule type" value="Genomic_DNA"/>
</dbReference>
<evidence type="ECO:0000313" key="3">
    <source>
        <dbReference type="Proteomes" id="UP000255165"/>
    </source>
</evidence>
<dbReference type="AlphaFoldDB" id="A0A370P2M9"/>
<keyword evidence="3" id="KW-1185">Reference proteome</keyword>
<reference evidence="2 3" key="1">
    <citation type="submission" date="2018-06" db="EMBL/GenBank/DDBJ databases">
        <authorList>
            <person name="Feng T."/>
            <person name="Jeon C.O."/>
        </authorList>
    </citation>
    <scope>NUCLEOTIDE SEQUENCE [LARGE SCALE GENOMIC DNA]</scope>
    <source>
        <strain evidence="2 3">S23</strain>
    </source>
</reference>
<sequence length="323" mass="35951">MTLLPTQDFQGQQLVRIGHADSYLLLAPQHGGRLVRWVHRGQDILYWPDAADWSRPAKVRGGNPLLFPFIGRHFVDGNPGHWRDGQGTMHTLAQHGFARDLPFEVTAIDAQAAITMTLRDSDATRAGYPFAFAFDAVYALLPDGLEVTLRTTNTGTQRLPCYPGHHFYFALPHAQRAATSLALPGTDRMRQQPDGSPGPAEPGETTYQLDDPRLQDTFHVFHDRPAAVLAMPGRRITFELDLPGSAPWHAVTTWSEAETSDFYCVEPWVGLPDAIRHGHGLRWIEPGQSESAVCRLRGSGLNQRSRSVLEIQPADQDLRVSLR</sequence>
<accession>A0A370P2M9</accession>
<gene>
    <name evidence="2" type="ORF">DN412_00675</name>
</gene>
<dbReference type="InterPro" id="IPR011013">
    <property type="entry name" value="Gal_mutarotase_sf_dom"/>
</dbReference>